<reference evidence="2" key="1">
    <citation type="journal article" date="2019" name="Int. J. Syst. Evol. Microbiol.">
        <title>The Global Catalogue of Microorganisms (GCM) 10K type strain sequencing project: providing services to taxonomists for standard genome sequencing and annotation.</title>
        <authorList>
            <consortium name="The Broad Institute Genomics Platform"/>
            <consortium name="The Broad Institute Genome Sequencing Center for Infectious Disease"/>
            <person name="Wu L."/>
            <person name="Ma J."/>
        </authorList>
    </citation>
    <scope>NUCLEOTIDE SEQUENCE [LARGE SCALE GENOMIC DNA]</scope>
    <source>
        <strain evidence="2">CGMCC 1.19062</strain>
    </source>
</reference>
<evidence type="ECO:0000313" key="2">
    <source>
        <dbReference type="Proteomes" id="UP001597295"/>
    </source>
</evidence>
<sequence>MGLMAAELLRRTERFSEAEARLTELEPNLATGSVFPDLAKYQRELIGRRDSAPHELPRSERKK</sequence>
<dbReference type="Proteomes" id="UP001597295">
    <property type="component" value="Unassembled WGS sequence"/>
</dbReference>
<gene>
    <name evidence="1" type="ORF">ACFSM5_14540</name>
</gene>
<comment type="caution">
    <text evidence="1">The sequence shown here is derived from an EMBL/GenBank/DDBJ whole genome shotgun (WGS) entry which is preliminary data.</text>
</comment>
<keyword evidence="2" id="KW-1185">Reference proteome</keyword>
<evidence type="ECO:0000313" key="1">
    <source>
        <dbReference type="EMBL" id="MFD2264116.1"/>
    </source>
</evidence>
<organism evidence="1 2">
    <name type="scientific">Lacibacterium aquatile</name>
    <dbReference type="NCBI Taxonomy" id="1168082"/>
    <lineage>
        <taxon>Bacteria</taxon>
        <taxon>Pseudomonadati</taxon>
        <taxon>Pseudomonadota</taxon>
        <taxon>Alphaproteobacteria</taxon>
        <taxon>Rhodospirillales</taxon>
        <taxon>Rhodospirillaceae</taxon>
    </lineage>
</organism>
<protein>
    <recommendedName>
        <fullName evidence="3">Tetratricopeptide repeat protein</fullName>
    </recommendedName>
</protein>
<evidence type="ECO:0008006" key="3">
    <source>
        <dbReference type="Google" id="ProtNLM"/>
    </source>
</evidence>
<accession>A0ABW5DUG5</accession>
<name>A0ABW5DUG5_9PROT</name>
<dbReference type="EMBL" id="JBHUIP010000012">
    <property type="protein sequence ID" value="MFD2264116.1"/>
    <property type="molecule type" value="Genomic_DNA"/>
</dbReference>
<proteinExistence type="predicted"/>
<dbReference type="RefSeq" id="WP_379877155.1">
    <property type="nucleotide sequence ID" value="NZ_JBHUIP010000012.1"/>
</dbReference>